<protein>
    <recommendedName>
        <fullName evidence="18 19">Protein E7</fullName>
    </recommendedName>
</protein>
<evidence type="ECO:0000256" key="1">
    <source>
        <dbReference type="ARBA" id="ARBA00022504"/>
    </source>
</evidence>
<keyword evidence="17 18" id="KW-1078">G1/S host cell cycle checkpoint dysregulation by virus</keyword>
<feature type="region of interest" description="Disordered" evidence="20">
    <location>
        <begin position="22"/>
        <end position="44"/>
    </location>
</feature>
<keyword evidence="11 18" id="KW-0238">DNA-binding</keyword>
<keyword evidence="13 18" id="KW-0804">Transcription</keyword>
<name>A0A7G2A6X8_HPV43</name>
<keyword evidence="1 18" id="KW-1121">Modulation of host cell cycle by virus</keyword>
<evidence type="ECO:0000256" key="13">
    <source>
        <dbReference type="ARBA" id="ARBA00023163"/>
    </source>
</evidence>
<keyword evidence="4 18" id="KW-0945">Host-virus interaction</keyword>
<dbReference type="GO" id="GO:0042025">
    <property type="term" value="C:host cell nucleus"/>
    <property type="evidence" value="ECO:0007669"/>
    <property type="project" value="UniProtKB-SubCell"/>
</dbReference>
<keyword evidence="9 18" id="KW-0862">Zinc</keyword>
<evidence type="ECO:0000256" key="6">
    <source>
        <dbReference type="ARBA" id="ARBA00022723"/>
    </source>
</evidence>
<evidence type="ECO:0000256" key="19">
    <source>
        <dbReference type="PIRNR" id="PIRNR003407"/>
    </source>
</evidence>
<evidence type="ECO:0000256" key="3">
    <source>
        <dbReference type="ARBA" id="ARBA00022562"/>
    </source>
</evidence>
<dbReference type="GO" id="GO:0003677">
    <property type="term" value="F:DNA binding"/>
    <property type="evidence" value="ECO:0007669"/>
    <property type="project" value="UniProtKB-UniRule"/>
</dbReference>
<evidence type="ECO:0000313" key="22">
    <source>
        <dbReference type="EMBL" id="CAD1814276.1"/>
    </source>
</evidence>
<keyword evidence="10 18" id="KW-0805">Transcription regulation</keyword>
<dbReference type="InterPro" id="IPR000148">
    <property type="entry name" value="Papilloma_E7"/>
</dbReference>
<feature type="short sequence motif" description="Nuclear export signal" evidence="18">
    <location>
        <begin position="76"/>
        <end position="84"/>
    </location>
</feature>
<evidence type="ECO:0000256" key="7">
    <source>
        <dbReference type="ARBA" id="ARBA00022771"/>
    </source>
</evidence>
<evidence type="ECO:0000313" key="21">
    <source>
        <dbReference type="EMBL" id="CAD1807853.1"/>
    </source>
</evidence>
<comment type="domain">
    <text evidence="18">The E7 terminal domain is an intrinsically disordered domain, whose flexibility and conformational transitions confer target adaptability to the oncoprotein. It allows adaptation to a variety of protein targets and exposes the PEST degradation sequence that regulates its turnover in the cell.</text>
</comment>
<evidence type="ECO:0000256" key="15">
    <source>
        <dbReference type="ARBA" id="ARBA00023258"/>
    </source>
</evidence>
<keyword evidence="3 18" id="KW-1048">Host nucleus</keyword>
<dbReference type="GO" id="GO:0003700">
    <property type="term" value="F:DNA-binding transcription factor activity"/>
    <property type="evidence" value="ECO:0007669"/>
    <property type="project" value="UniProtKB-UniRule"/>
</dbReference>
<keyword evidence="7 18" id="KW-0863">Zinc-finger</keyword>
<evidence type="ECO:0000256" key="14">
    <source>
        <dbReference type="ARBA" id="ARBA00023200"/>
    </source>
</evidence>
<keyword evidence="12 18" id="KW-0010">Activator</keyword>
<dbReference type="GO" id="GO:0030430">
    <property type="term" value="C:host cell cytoplasm"/>
    <property type="evidence" value="ECO:0007669"/>
    <property type="project" value="UniProtKB-SubCell"/>
</dbReference>
<keyword evidence="6 18" id="KW-0479">Metal-binding</keyword>
<keyword evidence="8 18" id="KW-1114">Inhibition of host interferon signaling pathway by virus</keyword>
<evidence type="ECO:0000256" key="17">
    <source>
        <dbReference type="ARBA" id="ARBA00023309"/>
    </source>
</evidence>
<keyword evidence="5 18" id="KW-1090">Inhibition of host innate immune response by virus</keyword>
<feature type="short sequence motif" description="LXCXE motif; interaction with host RB1 and TMEM173/STING" evidence="18">
    <location>
        <begin position="22"/>
        <end position="26"/>
    </location>
</feature>
<reference evidence="22" key="1">
    <citation type="submission" date="2020-07" db="EMBL/GenBank/DDBJ databases">
        <authorList>
            <person name="Wienecke-Baldacchino K A."/>
        </authorList>
    </citation>
    <scope>NUCLEOTIDE SEQUENCE</scope>
    <source>
        <strain evidence="21">LNS0937074_HPV43</strain>
        <strain evidence="22">LNS7888703_HPV43</strain>
    </source>
</reference>
<evidence type="ECO:0000256" key="4">
    <source>
        <dbReference type="ARBA" id="ARBA00022581"/>
    </source>
</evidence>
<dbReference type="GO" id="GO:0052170">
    <property type="term" value="P:symbiont-mediated suppression of host innate immune response"/>
    <property type="evidence" value="ECO:0007669"/>
    <property type="project" value="UniProtKB-KW"/>
</dbReference>
<dbReference type="GO" id="GO:0006351">
    <property type="term" value="P:DNA-templated transcription"/>
    <property type="evidence" value="ECO:0007669"/>
    <property type="project" value="UniProtKB-UniRule"/>
</dbReference>
<comment type="subcellular location">
    <subcellularLocation>
        <location evidence="18">Host cytoplasm</location>
    </subcellularLocation>
    <subcellularLocation>
        <location evidence="18">Host nucleus</location>
    </subcellularLocation>
    <text evidence="18">Predominantly found in the host nucleus.</text>
</comment>
<dbReference type="GO" id="GO:0039645">
    <property type="term" value="P:symbiont-mediated perturbation of host cell cycle G1/S transition checkpoint"/>
    <property type="evidence" value="ECO:0007669"/>
    <property type="project" value="UniProtKB-UniRule"/>
</dbReference>
<keyword evidence="16 18" id="KW-0899">Viral immunoevasion</keyword>
<evidence type="ECO:0000256" key="8">
    <source>
        <dbReference type="ARBA" id="ARBA00022830"/>
    </source>
</evidence>
<dbReference type="GO" id="GO:0019904">
    <property type="term" value="F:protein domain specific binding"/>
    <property type="evidence" value="ECO:0007669"/>
    <property type="project" value="UniProtKB-UniRule"/>
</dbReference>
<keyword evidence="15" id="KW-0922">Interferon antiviral system evasion</keyword>
<evidence type="ECO:0000256" key="10">
    <source>
        <dbReference type="ARBA" id="ARBA00023015"/>
    </source>
</evidence>
<evidence type="ECO:0000256" key="12">
    <source>
        <dbReference type="ARBA" id="ARBA00023159"/>
    </source>
</evidence>
<sequence length="99" mass="11133">MHGKTPTIRDYVLTMQPEPRSLTCNEQLDSSDSEDEREQPTQQDQQVNLQVYRVVTECTSCLCVIRLVVQCSDSDIKKLEDLLLGTLTIVCPLCTTTAV</sequence>
<accession>A0A7G2A6X8</accession>
<gene>
    <name evidence="18 22" type="primary">E7</name>
</gene>
<organismHost>
    <name type="scientific">Homo sapiens</name>
    <name type="common">Human</name>
    <dbReference type="NCBI Taxonomy" id="9606"/>
</organismHost>
<comment type="subunit">
    <text evidence="18">Homodimer. Homooligomer. Interacts with host RB1; this interaction induces dissociation of RB1-E2F1 complex thereby disrupting RB1 activity. Interacts with host EP300; this interaction represses EP300 transcriptional activity. Interacts with protein E2; this interaction inhibits E7 oncogenic activity. Interacts with host TMEM173/STING; this interaction impairs the ability of TMEM173/STING to sense cytosolic DNA and promote the production of type I interferon (IFN-alpha and IFN-beta).</text>
</comment>
<dbReference type="EMBL" id="LR861953">
    <property type="protein sequence ID" value="CAD1807853.1"/>
    <property type="molecule type" value="Genomic_DNA"/>
</dbReference>
<evidence type="ECO:0000256" key="5">
    <source>
        <dbReference type="ARBA" id="ARBA00022632"/>
    </source>
</evidence>
<comment type="similarity">
    <text evidence="18 19">Belongs to the papillomaviridae E7 protein family.</text>
</comment>
<proteinExistence type="inferred from homology"/>
<comment type="PTM">
    <text evidence="18">Highly phosphorylated.</text>
</comment>
<comment type="function">
    <text evidence="19">E7 protein has both transforming and trans-activating activities.</text>
</comment>
<organism evidence="22">
    <name type="scientific">Human papillomavirus 43</name>
    <dbReference type="NCBI Taxonomy" id="10591"/>
    <lineage>
        <taxon>Viruses</taxon>
        <taxon>Monodnaviria</taxon>
        <taxon>Shotokuvirae</taxon>
        <taxon>Cossaviricota</taxon>
        <taxon>Papovaviricetes</taxon>
        <taxon>Zurhausenvirales</taxon>
        <taxon>Papillomaviridae</taxon>
        <taxon>Firstpapillomavirinae</taxon>
        <taxon>Alphapapillomavirus</taxon>
        <taxon>Alphapapillomavirus 8</taxon>
    </lineage>
</organism>
<evidence type="ECO:0000256" key="11">
    <source>
        <dbReference type="ARBA" id="ARBA00023125"/>
    </source>
</evidence>
<comment type="caution">
    <text evidence="18">Lacks conserved residue(s) required for the propagation of feature annotation.</text>
</comment>
<dbReference type="GO" id="GO:0039502">
    <property type="term" value="P:symbiont-mediated suppression of host type I interferon-mediated signaling pathway"/>
    <property type="evidence" value="ECO:0007669"/>
    <property type="project" value="UniProtKB-UniRule"/>
</dbReference>
<dbReference type="Pfam" id="PF00527">
    <property type="entry name" value="E7"/>
    <property type="match status" value="1"/>
</dbReference>
<dbReference type="PIRSF" id="PIRSF003407">
    <property type="entry name" value="Papvi_E7"/>
    <property type="match status" value="1"/>
</dbReference>
<evidence type="ECO:0000256" key="20">
    <source>
        <dbReference type="SAM" id="MobiDB-lite"/>
    </source>
</evidence>
<dbReference type="GO" id="GO:0008270">
    <property type="term" value="F:zinc ion binding"/>
    <property type="evidence" value="ECO:0007669"/>
    <property type="project" value="UniProtKB-KW"/>
</dbReference>
<feature type="zinc finger region" evidence="18">
    <location>
        <begin position="58"/>
        <end position="94"/>
    </location>
</feature>
<evidence type="ECO:0000256" key="16">
    <source>
        <dbReference type="ARBA" id="ARBA00023280"/>
    </source>
</evidence>
<comment type="function">
    <text evidence="18">Plays a role in viral genome replication by driving entry of quiescent cells into the cell cycle. Stimulation of progression from G1 to S phase allows the virus to efficiently use the cellular DNA replicating machinery to achieve viral genome replication. E7 protein has both transforming and trans-activating activities. Induces the disassembly of the E2F1 transcription factor from RB1, with subsequent transcriptional activation of E2F1-regulated S-phase genes. Interferes with host histone deacetylation mediated by HDAC1 and HDAC2, leading to transcription activation. Plays also a role in the inhibition of both antiviral and antiproliferative functions of host interferon alpha. Interaction with host TMEM173/STING impairs the ability of TMEM173/STING to sense cytosolic DNA and promote the production of type I interferon (IFN-alpha and IFN-beta).</text>
</comment>
<evidence type="ECO:0000256" key="2">
    <source>
        <dbReference type="ARBA" id="ARBA00022518"/>
    </source>
</evidence>
<dbReference type="Gene3D" id="3.30.160.330">
    <property type="match status" value="1"/>
</dbReference>
<keyword evidence="2 18" id="KW-0244">Early protein</keyword>
<dbReference type="HAMAP" id="MF_04004">
    <property type="entry name" value="PPV_E7"/>
    <property type="match status" value="1"/>
</dbReference>
<keyword evidence="14 18" id="KW-1035">Host cytoplasm</keyword>
<dbReference type="SUPFAM" id="SSF161234">
    <property type="entry name" value="E7 C-terminal domain-like"/>
    <property type="match status" value="1"/>
</dbReference>
<dbReference type="EMBL" id="LR862041">
    <property type="protein sequence ID" value="CAD1814276.1"/>
    <property type="molecule type" value="Genomic_DNA"/>
</dbReference>
<evidence type="ECO:0000256" key="9">
    <source>
        <dbReference type="ARBA" id="ARBA00022833"/>
    </source>
</evidence>
<evidence type="ECO:0000256" key="18">
    <source>
        <dbReference type="HAMAP-Rule" id="MF_04004"/>
    </source>
</evidence>